<reference evidence="1 2" key="1">
    <citation type="submission" date="2019-03" db="EMBL/GenBank/DDBJ databases">
        <title>Subsurface microbial communities from deep shales in Ohio and West Virginia, USA.</title>
        <authorList>
            <person name="Wrighton K."/>
        </authorList>
    </citation>
    <scope>NUCLEOTIDE SEQUENCE [LARGE SCALE GENOMIC DNA]</scope>
    <source>
        <strain evidence="1 2">MSL 6dP</strain>
    </source>
</reference>
<dbReference type="Proteomes" id="UP000295832">
    <property type="component" value="Unassembled WGS sequence"/>
</dbReference>
<protein>
    <submittedName>
        <fullName evidence="1">Uncharacterized protein</fullName>
    </submittedName>
</protein>
<gene>
    <name evidence="1" type="ORF">C7959_13025</name>
</gene>
<accession>A0A4R8GR70</accession>
<comment type="caution">
    <text evidence="1">The sequence shown here is derived from an EMBL/GenBank/DDBJ whole genome shotgun (WGS) entry which is preliminary data.</text>
</comment>
<dbReference type="AlphaFoldDB" id="A0A4R8GR70"/>
<dbReference type="EMBL" id="SOEG01000030">
    <property type="protein sequence ID" value="TDX48298.1"/>
    <property type="molecule type" value="Genomic_DNA"/>
</dbReference>
<evidence type="ECO:0000313" key="2">
    <source>
        <dbReference type="Proteomes" id="UP000295832"/>
    </source>
</evidence>
<dbReference type="RefSeq" id="WP_134118216.1">
    <property type="nucleotide sequence ID" value="NZ_SOEG01000030.1"/>
</dbReference>
<name>A0A4R8GR70_9FIRM</name>
<sequence>MAVIETEVTVTAKVIIDDDICKGAFEQCGMTDKEKIAENILRIIVANGIEDVNNGVFFWDGVARLQQNISDFEVL</sequence>
<evidence type="ECO:0000313" key="1">
    <source>
        <dbReference type="EMBL" id="TDX48298.1"/>
    </source>
</evidence>
<organism evidence="1 2">
    <name type="scientific">Orenia marismortui</name>
    <dbReference type="NCBI Taxonomy" id="46469"/>
    <lineage>
        <taxon>Bacteria</taxon>
        <taxon>Bacillati</taxon>
        <taxon>Bacillota</taxon>
        <taxon>Clostridia</taxon>
        <taxon>Halanaerobiales</taxon>
        <taxon>Halobacteroidaceae</taxon>
        <taxon>Orenia</taxon>
    </lineage>
</organism>
<keyword evidence="2" id="KW-1185">Reference proteome</keyword>
<proteinExistence type="predicted"/>